<dbReference type="InterPro" id="IPR013783">
    <property type="entry name" value="Ig-like_fold"/>
</dbReference>
<dbReference type="Pfam" id="PF00345">
    <property type="entry name" value="PapD_N"/>
    <property type="match status" value="1"/>
</dbReference>
<evidence type="ECO:0000256" key="1">
    <source>
        <dbReference type="ARBA" id="ARBA00004418"/>
    </source>
</evidence>
<accession>A0AB74CYD7</accession>
<feature type="chain" id="PRO_5044506008" evidence="6">
    <location>
        <begin position="30"/>
        <end position="233"/>
    </location>
</feature>
<keyword evidence="3 6" id="KW-0732">Signal</keyword>
<dbReference type="GO" id="GO:0030288">
    <property type="term" value="C:outer membrane-bounded periplasmic space"/>
    <property type="evidence" value="ECO:0007669"/>
    <property type="project" value="InterPro"/>
</dbReference>
<dbReference type="InterPro" id="IPR016147">
    <property type="entry name" value="Pili_assmbl_chaperone_N"/>
</dbReference>
<dbReference type="NCBIfam" id="NF007392">
    <property type="entry name" value="PRK09918.1"/>
    <property type="match status" value="1"/>
</dbReference>
<dbReference type="RefSeq" id="WP_095411535.1">
    <property type="nucleotide sequence ID" value="NZ_NQMX01000037.1"/>
</dbReference>
<dbReference type="SUPFAM" id="SSF49354">
    <property type="entry name" value="PapD-like"/>
    <property type="match status" value="1"/>
</dbReference>
<evidence type="ECO:0000256" key="5">
    <source>
        <dbReference type="ARBA" id="ARBA00023186"/>
    </source>
</evidence>
<comment type="caution">
    <text evidence="8">The sequence shown here is derived from an EMBL/GenBank/DDBJ whole genome shotgun (WGS) entry which is preliminary data.</text>
</comment>
<protein>
    <submittedName>
        <fullName evidence="8">Fimbrial protein</fullName>
    </submittedName>
</protein>
<dbReference type="GO" id="GO:0071555">
    <property type="term" value="P:cell wall organization"/>
    <property type="evidence" value="ECO:0007669"/>
    <property type="project" value="InterPro"/>
</dbReference>
<evidence type="ECO:0000313" key="9">
    <source>
        <dbReference type="Proteomes" id="UP000273734"/>
    </source>
</evidence>
<feature type="domain" description="Pili assembly chaperone N-terminal" evidence="7">
    <location>
        <begin position="32"/>
        <end position="144"/>
    </location>
</feature>
<evidence type="ECO:0000256" key="3">
    <source>
        <dbReference type="ARBA" id="ARBA00022729"/>
    </source>
</evidence>
<feature type="signal peptide" evidence="6">
    <location>
        <begin position="1"/>
        <end position="29"/>
    </location>
</feature>
<dbReference type="InterPro" id="IPR036316">
    <property type="entry name" value="Pili_assmbl_chap_C_dom_sf"/>
</dbReference>
<keyword evidence="5" id="KW-0143">Chaperone</keyword>
<dbReference type="InterPro" id="IPR001829">
    <property type="entry name" value="Pili_assmbl_chaperone_bac"/>
</dbReference>
<proteinExistence type="inferred from homology"/>
<dbReference type="EMBL" id="QTNY01000027">
    <property type="protein sequence ID" value="RQP70607.1"/>
    <property type="molecule type" value="Genomic_DNA"/>
</dbReference>
<dbReference type="AlphaFoldDB" id="A0AB74CYD7"/>
<dbReference type="Proteomes" id="UP000273734">
    <property type="component" value="Unassembled WGS sequence"/>
</dbReference>
<gene>
    <name evidence="8" type="ORF">DF015_29585</name>
</gene>
<evidence type="ECO:0000256" key="2">
    <source>
        <dbReference type="ARBA" id="ARBA00007399"/>
    </source>
</evidence>
<reference evidence="8 9" key="1">
    <citation type="submission" date="2018-08" db="EMBL/GenBank/DDBJ databases">
        <title>Comparative analysis of Burkholderia isolates from Puerto Rico.</title>
        <authorList>
            <person name="Hall C."/>
            <person name="Sahl J."/>
            <person name="Wagner D."/>
        </authorList>
    </citation>
    <scope>NUCLEOTIDE SEQUENCE [LARGE SCALE GENOMIC DNA]</scope>
    <source>
        <strain evidence="8 9">Bp8964</strain>
    </source>
</reference>
<evidence type="ECO:0000256" key="6">
    <source>
        <dbReference type="SAM" id="SignalP"/>
    </source>
</evidence>
<name>A0AB74CYD7_9BURK</name>
<dbReference type="SUPFAM" id="SSF49584">
    <property type="entry name" value="Periplasmic chaperone C-domain"/>
    <property type="match status" value="1"/>
</dbReference>
<dbReference type="Gene3D" id="2.60.40.10">
    <property type="entry name" value="Immunoglobulins"/>
    <property type="match status" value="1"/>
</dbReference>
<dbReference type="InterPro" id="IPR050643">
    <property type="entry name" value="Periplasmic_pilus_chap"/>
</dbReference>
<dbReference type="InterPro" id="IPR008962">
    <property type="entry name" value="PapD-like_sf"/>
</dbReference>
<sequence length="233" mass="25916">MIQILRHFRSRLKLALPAAAAALSLHAHAATFTLESTTVILDEQERRVAFNVKNEGNEPILLLSKLDDLDKDDKMSQRILIAPPIARIDPGQSQQVNFALKKGAALDREYLLKASFEGVAQRGRGSMTMPVRQEVGFIVQPSAVPQNRTPWQTLQLTSSDRQLVVTNPGPHVVRLGPELRLLPGDKRVVLKRPYMMPGETRTFDIEGAVEQIGLTPLSRYGLVQQMVTLPVSR</sequence>
<evidence type="ECO:0000313" key="8">
    <source>
        <dbReference type="EMBL" id="RQP70607.1"/>
    </source>
</evidence>
<dbReference type="PRINTS" id="PR00969">
    <property type="entry name" value="CHAPERONPILI"/>
</dbReference>
<evidence type="ECO:0000259" key="7">
    <source>
        <dbReference type="Pfam" id="PF00345"/>
    </source>
</evidence>
<keyword evidence="4" id="KW-0574">Periplasm</keyword>
<dbReference type="PANTHER" id="PTHR30251">
    <property type="entry name" value="PILUS ASSEMBLY CHAPERONE"/>
    <property type="match status" value="1"/>
</dbReference>
<organism evidence="8 9">
    <name type="scientific">Burkholderia ubonensis</name>
    <dbReference type="NCBI Taxonomy" id="101571"/>
    <lineage>
        <taxon>Bacteria</taxon>
        <taxon>Pseudomonadati</taxon>
        <taxon>Pseudomonadota</taxon>
        <taxon>Betaproteobacteria</taxon>
        <taxon>Burkholderiales</taxon>
        <taxon>Burkholderiaceae</taxon>
        <taxon>Burkholderia</taxon>
        <taxon>Burkholderia cepacia complex</taxon>
    </lineage>
</organism>
<dbReference type="PANTHER" id="PTHR30251:SF3">
    <property type="entry name" value="FIMBRIAL CHAPARONE PROTEIN"/>
    <property type="match status" value="1"/>
</dbReference>
<comment type="similarity">
    <text evidence="2">Belongs to the periplasmic pilus chaperone family.</text>
</comment>
<evidence type="ECO:0000256" key="4">
    <source>
        <dbReference type="ARBA" id="ARBA00022764"/>
    </source>
</evidence>
<comment type="subcellular location">
    <subcellularLocation>
        <location evidence="1">Periplasm</location>
    </subcellularLocation>
</comment>